<gene>
    <name evidence="1" type="ORF">MEDL_10735</name>
</gene>
<organism evidence="1 2">
    <name type="scientific">Mytilus edulis</name>
    <name type="common">Blue mussel</name>
    <dbReference type="NCBI Taxonomy" id="6550"/>
    <lineage>
        <taxon>Eukaryota</taxon>
        <taxon>Metazoa</taxon>
        <taxon>Spiralia</taxon>
        <taxon>Lophotrochozoa</taxon>
        <taxon>Mollusca</taxon>
        <taxon>Bivalvia</taxon>
        <taxon>Autobranchia</taxon>
        <taxon>Pteriomorphia</taxon>
        <taxon>Mytilida</taxon>
        <taxon>Mytiloidea</taxon>
        <taxon>Mytilidae</taxon>
        <taxon>Mytilinae</taxon>
        <taxon>Mytilus</taxon>
    </lineage>
</organism>
<sequence>MEDNQQVSKVGSSIPNKRQITKDYSLNIQRALMNKLEATKREAHLEFKNTGGGLVITADAATFELIRQATAIYYSRMTQENILIQEEKDKSGNIIVEAQIHTKNDDILSNICQQSDNSVEKQLGKKTTSCKILRKPQLVLEVQRVMFKYNLGRAIDMLNNADVTKTTVNQIKGKLLTTGSTKYQLLPTCIKG</sequence>
<evidence type="ECO:0000313" key="1">
    <source>
        <dbReference type="EMBL" id="CAG2195816.1"/>
    </source>
</evidence>
<comment type="caution">
    <text evidence="1">The sequence shown here is derived from an EMBL/GenBank/DDBJ whole genome shotgun (WGS) entry which is preliminary data.</text>
</comment>
<accession>A0A8S3QML0</accession>
<dbReference type="AlphaFoldDB" id="A0A8S3QML0"/>
<dbReference type="Proteomes" id="UP000683360">
    <property type="component" value="Unassembled WGS sequence"/>
</dbReference>
<dbReference type="OrthoDB" id="10373044at2759"/>
<proteinExistence type="predicted"/>
<dbReference type="EMBL" id="CAJPWZ010000534">
    <property type="protein sequence ID" value="CAG2195816.1"/>
    <property type="molecule type" value="Genomic_DNA"/>
</dbReference>
<name>A0A8S3QML0_MYTED</name>
<keyword evidence="2" id="KW-1185">Reference proteome</keyword>
<protein>
    <submittedName>
        <fullName evidence="1">Uncharacterized protein</fullName>
    </submittedName>
</protein>
<evidence type="ECO:0000313" key="2">
    <source>
        <dbReference type="Proteomes" id="UP000683360"/>
    </source>
</evidence>
<reference evidence="1" key="1">
    <citation type="submission" date="2021-03" db="EMBL/GenBank/DDBJ databases">
        <authorList>
            <person name="Bekaert M."/>
        </authorList>
    </citation>
    <scope>NUCLEOTIDE SEQUENCE</scope>
</reference>